<feature type="chain" id="PRO_5016271334" evidence="1">
    <location>
        <begin position="22"/>
        <end position="139"/>
    </location>
</feature>
<dbReference type="Proteomes" id="UP000245790">
    <property type="component" value="Unassembled WGS sequence"/>
</dbReference>
<dbReference type="EMBL" id="QGGU01000006">
    <property type="protein sequence ID" value="PWK50757.1"/>
    <property type="molecule type" value="Genomic_DNA"/>
</dbReference>
<name>A0A316G8G3_9GAMM</name>
<feature type="signal peptide" evidence="1">
    <location>
        <begin position="1"/>
        <end position="21"/>
    </location>
</feature>
<dbReference type="InterPro" id="IPR022061">
    <property type="entry name" value="DUF3617"/>
</dbReference>
<sequence length="139" mass="14980">MRYLSIAIIVSSVLINSSAFSAELPINPGLWETTMTRTDPISGTPITETSQECVKQTSFDPADLVKEMKECKTITNELNGNTLTFNMKCDMAGASASVEGQFQSSSTAGSGNMAINMNMAGMVMAMNMDWTTKRIGDCN</sequence>
<evidence type="ECO:0000256" key="1">
    <source>
        <dbReference type="SAM" id="SignalP"/>
    </source>
</evidence>
<dbReference type="OrthoDB" id="6197043at2"/>
<gene>
    <name evidence="2" type="ORF">C8D97_10644</name>
</gene>
<keyword evidence="3" id="KW-1185">Reference proteome</keyword>
<keyword evidence="1" id="KW-0732">Signal</keyword>
<evidence type="ECO:0000313" key="3">
    <source>
        <dbReference type="Proteomes" id="UP000245790"/>
    </source>
</evidence>
<dbReference type="AlphaFoldDB" id="A0A316G8G3"/>
<organism evidence="2 3">
    <name type="scientific">Pleionea mediterranea</name>
    <dbReference type="NCBI Taxonomy" id="523701"/>
    <lineage>
        <taxon>Bacteria</taxon>
        <taxon>Pseudomonadati</taxon>
        <taxon>Pseudomonadota</taxon>
        <taxon>Gammaproteobacteria</taxon>
        <taxon>Oceanospirillales</taxon>
        <taxon>Pleioneaceae</taxon>
        <taxon>Pleionea</taxon>
    </lineage>
</organism>
<protein>
    <submittedName>
        <fullName evidence="2">Uncharacterized protein DUF3617</fullName>
    </submittedName>
</protein>
<dbReference type="Pfam" id="PF12276">
    <property type="entry name" value="DUF3617"/>
    <property type="match status" value="1"/>
</dbReference>
<accession>A0A316G8G3</accession>
<comment type="caution">
    <text evidence="2">The sequence shown here is derived from an EMBL/GenBank/DDBJ whole genome shotgun (WGS) entry which is preliminary data.</text>
</comment>
<reference evidence="2 3" key="1">
    <citation type="submission" date="2018-05" db="EMBL/GenBank/DDBJ databases">
        <title>Genomic Encyclopedia of Type Strains, Phase IV (KMG-IV): sequencing the most valuable type-strain genomes for metagenomic binning, comparative biology and taxonomic classification.</title>
        <authorList>
            <person name="Goeker M."/>
        </authorList>
    </citation>
    <scope>NUCLEOTIDE SEQUENCE [LARGE SCALE GENOMIC DNA]</scope>
    <source>
        <strain evidence="2 3">DSM 25350</strain>
    </source>
</reference>
<evidence type="ECO:0000313" key="2">
    <source>
        <dbReference type="EMBL" id="PWK50757.1"/>
    </source>
</evidence>
<dbReference type="RefSeq" id="WP_109763425.1">
    <property type="nucleotide sequence ID" value="NZ_QGGU01000006.1"/>
</dbReference>
<proteinExistence type="predicted"/>